<accession>A0AAE3VDN6</accession>
<dbReference type="Proteomes" id="UP001238163">
    <property type="component" value="Unassembled WGS sequence"/>
</dbReference>
<dbReference type="EMBL" id="JAUSVL010000001">
    <property type="protein sequence ID" value="MDQ0288291.1"/>
    <property type="molecule type" value="Genomic_DNA"/>
</dbReference>
<gene>
    <name evidence="1" type="ORF">J3R75_000398</name>
</gene>
<protein>
    <submittedName>
        <fullName evidence="1">Uncharacterized protein</fullName>
    </submittedName>
</protein>
<dbReference type="AlphaFoldDB" id="A0AAE3VDN6"/>
<name>A0AAE3VDN6_9BACT</name>
<proteinExistence type="predicted"/>
<keyword evidence="2" id="KW-1185">Reference proteome</keyword>
<dbReference type="RefSeq" id="WP_307259612.1">
    <property type="nucleotide sequence ID" value="NZ_JAUSVL010000001.1"/>
</dbReference>
<evidence type="ECO:0000313" key="1">
    <source>
        <dbReference type="EMBL" id="MDQ0288291.1"/>
    </source>
</evidence>
<reference evidence="1" key="1">
    <citation type="submission" date="2023-07" db="EMBL/GenBank/DDBJ databases">
        <title>Genomic Encyclopedia of Type Strains, Phase IV (KMG-IV): sequencing the most valuable type-strain genomes for metagenomic binning, comparative biology and taxonomic classification.</title>
        <authorList>
            <person name="Goeker M."/>
        </authorList>
    </citation>
    <scope>NUCLEOTIDE SEQUENCE</scope>
    <source>
        <strain evidence="1">DSM 24202</strain>
    </source>
</reference>
<comment type="caution">
    <text evidence="1">The sequence shown here is derived from an EMBL/GenBank/DDBJ whole genome shotgun (WGS) entry which is preliminary data.</text>
</comment>
<organism evidence="1 2">
    <name type="scientific">Oligosphaera ethanolica</name>
    <dbReference type="NCBI Taxonomy" id="760260"/>
    <lineage>
        <taxon>Bacteria</taxon>
        <taxon>Pseudomonadati</taxon>
        <taxon>Lentisphaerota</taxon>
        <taxon>Oligosphaeria</taxon>
        <taxon>Oligosphaerales</taxon>
        <taxon>Oligosphaeraceae</taxon>
        <taxon>Oligosphaera</taxon>
    </lineage>
</organism>
<evidence type="ECO:0000313" key="2">
    <source>
        <dbReference type="Proteomes" id="UP001238163"/>
    </source>
</evidence>
<sequence length="230" mass="25162">MSNQPAARLRHARPARRAALAALVLVFLAFLAIATTSRAGDAPLRGVIPLASADGACNWLLTNAEPWRQSISLIDYSPVIGKVLQVTATPTVFQYSELRPNKPVLIANNAAEFNGVLQLDIFSDPADAMLAVCVRIQDRTGEFFQYHQPETTRLRTGQWSTVAVPVGTPYKHRSNWGGNKDGVIDYPVSFYAVTIDYTRGFIGQTRMLFDLFTWTPAADAATVTPPTPAQ</sequence>